<evidence type="ECO:0000256" key="1">
    <source>
        <dbReference type="ARBA" id="ARBA00007261"/>
    </source>
</evidence>
<evidence type="ECO:0000313" key="5">
    <source>
        <dbReference type="Proteomes" id="UP000178615"/>
    </source>
</evidence>
<dbReference type="Proteomes" id="UP000178615">
    <property type="component" value="Unassembled WGS sequence"/>
</dbReference>
<evidence type="ECO:0000313" key="4">
    <source>
        <dbReference type="EMBL" id="OGC45923.1"/>
    </source>
</evidence>
<dbReference type="InterPro" id="IPR011765">
    <property type="entry name" value="Pept_M16_N"/>
</dbReference>
<reference evidence="4 5" key="1">
    <citation type="journal article" date="2016" name="Nat. Commun.">
        <title>Thousands of microbial genomes shed light on interconnected biogeochemical processes in an aquifer system.</title>
        <authorList>
            <person name="Anantharaman K."/>
            <person name="Brown C.T."/>
            <person name="Hug L.A."/>
            <person name="Sharon I."/>
            <person name="Castelle C.J."/>
            <person name="Probst A.J."/>
            <person name="Thomas B.C."/>
            <person name="Singh A."/>
            <person name="Wilkins M.J."/>
            <person name="Karaoz U."/>
            <person name="Brodie E.L."/>
            <person name="Williams K.H."/>
            <person name="Hubbard S.S."/>
            <person name="Banfield J.F."/>
        </authorList>
    </citation>
    <scope>NUCLEOTIDE SEQUENCE [LARGE SCALE GENOMIC DNA]</scope>
</reference>
<dbReference type="InterPro" id="IPR050361">
    <property type="entry name" value="MPP/UQCRC_Complex"/>
</dbReference>
<dbReference type="Gene3D" id="3.30.830.10">
    <property type="entry name" value="Metalloenzyme, LuxS/M16 peptidase-like"/>
    <property type="match status" value="2"/>
</dbReference>
<dbReference type="AlphaFoldDB" id="A0A1F4UP02"/>
<dbReference type="PANTHER" id="PTHR11851:SF49">
    <property type="entry name" value="MITOCHONDRIAL-PROCESSING PEPTIDASE SUBUNIT ALPHA"/>
    <property type="match status" value="1"/>
</dbReference>
<gene>
    <name evidence="4" type="ORF">A2V49_03990</name>
</gene>
<evidence type="ECO:0008006" key="6">
    <source>
        <dbReference type="Google" id="ProtNLM"/>
    </source>
</evidence>
<dbReference type="InterPro" id="IPR007863">
    <property type="entry name" value="Peptidase_M16_C"/>
</dbReference>
<accession>A0A1F4UP02</accession>
<sequence length="390" mass="45473">MRGLAGSNYEEGNGIGCAHLLEHFHTSKLFYKQKINKIINYGGRITGTTSRDDVAYLVKSLKEYYQFSLDYLLEIFLEKKFEESFIVQIKNNIIQEIRQNINDPKKYIMRLAYQNLYPGQRFSKFNTGDENDIKNLKIDSIYSFKRDRYSPDNFVITACGDIDPKLFIQTIKSFFVKNVYKKSNKIKKLKYKKNKQLKILIQKNEDSDQVHLKIDFYGVSSSNKSKYAYLLLSKILKNKLLKSIQNYNSKFYIPTYSIDVNSFSSNTYGLLGAYICMEDKYLNPFIEIFRKTLISLSRRKISSSELNAVKNNIYCDLIFNLEKTSLASDFYSELYLYDSAVKSHSDELNNYLICQASSIQKAAQNFCKQKPKITILTNNTVMMAPKIIWK</sequence>
<dbReference type="Pfam" id="PF05193">
    <property type="entry name" value="Peptidase_M16_C"/>
    <property type="match status" value="1"/>
</dbReference>
<evidence type="ECO:0000259" key="2">
    <source>
        <dbReference type="Pfam" id="PF00675"/>
    </source>
</evidence>
<comment type="caution">
    <text evidence="4">The sequence shown here is derived from an EMBL/GenBank/DDBJ whole genome shotgun (WGS) entry which is preliminary data.</text>
</comment>
<dbReference type="EMBL" id="MEUV01000018">
    <property type="protein sequence ID" value="OGC45923.1"/>
    <property type="molecule type" value="Genomic_DNA"/>
</dbReference>
<dbReference type="Pfam" id="PF00675">
    <property type="entry name" value="Peptidase_M16"/>
    <property type="match status" value="1"/>
</dbReference>
<dbReference type="SUPFAM" id="SSF63411">
    <property type="entry name" value="LuxS/MPP-like metallohydrolase"/>
    <property type="match status" value="2"/>
</dbReference>
<evidence type="ECO:0000259" key="3">
    <source>
        <dbReference type="Pfam" id="PF05193"/>
    </source>
</evidence>
<proteinExistence type="inferred from homology"/>
<dbReference type="PANTHER" id="PTHR11851">
    <property type="entry name" value="METALLOPROTEASE"/>
    <property type="match status" value="1"/>
</dbReference>
<comment type="similarity">
    <text evidence="1">Belongs to the peptidase M16 family.</text>
</comment>
<name>A0A1F4UP02_UNCKA</name>
<organism evidence="4 5">
    <name type="scientific">candidate division WWE3 bacterium RBG_19FT_COMBO_34_6</name>
    <dbReference type="NCBI Taxonomy" id="1802612"/>
    <lineage>
        <taxon>Bacteria</taxon>
        <taxon>Katanobacteria</taxon>
    </lineage>
</organism>
<dbReference type="GO" id="GO:0046872">
    <property type="term" value="F:metal ion binding"/>
    <property type="evidence" value="ECO:0007669"/>
    <property type="project" value="InterPro"/>
</dbReference>
<feature type="domain" description="Peptidase M16 C-terminal" evidence="3">
    <location>
        <begin position="136"/>
        <end position="312"/>
    </location>
</feature>
<dbReference type="InterPro" id="IPR011249">
    <property type="entry name" value="Metalloenz_LuxS/M16"/>
</dbReference>
<protein>
    <recommendedName>
        <fullName evidence="6">Peptidase M16 N-terminal domain-containing protein</fullName>
    </recommendedName>
</protein>
<feature type="domain" description="Peptidase M16 N-terminal" evidence="2">
    <location>
        <begin position="5"/>
        <end position="114"/>
    </location>
</feature>